<evidence type="ECO:0000256" key="1">
    <source>
        <dbReference type="ARBA" id="ARBA00022723"/>
    </source>
</evidence>
<evidence type="ECO:0000256" key="3">
    <source>
        <dbReference type="PIRSR" id="PIRSR617774-2"/>
    </source>
</evidence>
<proteinExistence type="predicted"/>
<feature type="binding site" evidence="3">
    <location>
        <position position="163"/>
    </location>
    <ligand>
        <name>Mn(2+)</name>
        <dbReference type="ChEBI" id="CHEBI:29035"/>
        <label>1</label>
    </ligand>
</feature>
<gene>
    <name evidence="6" type="ORF">K469DRAFT_686326</name>
</gene>
<dbReference type="OrthoDB" id="10263073at2759"/>
<evidence type="ECO:0000313" key="7">
    <source>
        <dbReference type="Proteomes" id="UP000800200"/>
    </source>
</evidence>
<dbReference type="InterPro" id="IPR011051">
    <property type="entry name" value="RmlC_Cupin_sf"/>
</dbReference>
<keyword evidence="3" id="KW-0464">Manganese</keyword>
<dbReference type="GO" id="GO:0033609">
    <property type="term" value="P:oxalate metabolic process"/>
    <property type="evidence" value="ECO:0007669"/>
    <property type="project" value="InterPro"/>
</dbReference>
<feature type="binding site" evidence="3">
    <location>
        <position position="344"/>
    </location>
    <ligand>
        <name>Mn(2+)</name>
        <dbReference type="ChEBI" id="CHEBI:29035"/>
        <label>2</label>
    </ligand>
</feature>
<dbReference type="PANTHER" id="PTHR35848:SF9">
    <property type="entry name" value="SLL1358 PROTEIN"/>
    <property type="match status" value="1"/>
</dbReference>
<dbReference type="NCBIfam" id="TIGR03404">
    <property type="entry name" value="bicupin_oxalic"/>
    <property type="match status" value="1"/>
</dbReference>
<keyword evidence="7" id="KW-1185">Reference proteome</keyword>
<dbReference type="CDD" id="cd20305">
    <property type="entry name" value="cupin_OxDC_C"/>
    <property type="match status" value="1"/>
</dbReference>
<dbReference type="Pfam" id="PF00190">
    <property type="entry name" value="Cupin_1"/>
    <property type="match status" value="2"/>
</dbReference>
<dbReference type="AlphaFoldDB" id="A0A6A6EBB7"/>
<dbReference type="Proteomes" id="UP000800200">
    <property type="component" value="Unassembled WGS sequence"/>
</dbReference>
<feature type="active site" description="Proton donor" evidence="2">
    <location>
        <position position="359"/>
    </location>
</feature>
<feature type="chain" id="PRO_5025565519" evidence="4">
    <location>
        <begin position="19"/>
        <end position="409"/>
    </location>
</feature>
<feature type="binding site" evidence="3">
    <location>
        <position position="124"/>
    </location>
    <ligand>
        <name>Mn(2+)</name>
        <dbReference type="ChEBI" id="CHEBI:29035"/>
        <label>1</label>
    </ligand>
</feature>
<evidence type="ECO:0000313" key="6">
    <source>
        <dbReference type="EMBL" id="KAF2187126.1"/>
    </source>
</evidence>
<feature type="binding site" evidence="3">
    <location>
        <position position="305"/>
    </location>
    <ligand>
        <name>Mn(2+)</name>
        <dbReference type="ChEBI" id="CHEBI:29035"/>
        <label>2</label>
    </ligand>
</feature>
<organism evidence="6 7">
    <name type="scientific">Zopfia rhizophila CBS 207.26</name>
    <dbReference type="NCBI Taxonomy" id="1314779"/>
    <lineage>
        <taxon>Eukaryota</taxon>
        <taxon>Fungi</taxon>
        <taxon>Dikarya</taxon>
        <taxon>Ascomycota</taxon>
        <taxon>Pezizomycotina</taxon>
        <taxon>Dothideomycetes</taxon>
        <taxon>Dothideomycetes incertae sedis</taxon>
        <taxon>Zopfiaceae</taxon>
        <taxon>Zopfia</taxon>
    </lineage>
</organism>
<dbReference type="InterPro" id="IPR051610">
    <property type="entry name" value="GPI/OXD"/>
</dbReference>
<dbReference type="EMBL" id="ML994628">
    <property type="protein sequence ID" value="KAF2187126.1"/>
    <property type="molecule type" value="Genomic_DNA"/>
</dbReference>
<dbReference type="SMART" id="SM00835">
    <property type="entry name" value="Cupin_1"/>
    <property type="match status" value="2"/>
</dbReference>
<keyword evidence="4" id="KW-0732">Signal</keyword>
<feature type="domain" description="Cupin type-1" evidence="5">
    <location>
        <begin position="83"/>
        <end position="216"/>
    </location>
</feature>
<feature type="binding site" evidence="3">
    <location>
        <position position="300"/>
    </location>
    <ligand>
        <name>Mn(2+)</name>
        <dbReference type="ChEBI" id="CHEBI:29035"/>
        <label>2</label>
    </ligand>
</feature>
<feature type="binding site" evidence="3">
    <location>
        <position position="118"/>
    </location>
    <ligand>
        <name>Mn(2+)</name>
        <dbReference type="ChEBI" id="CHEBI:29035"/>
        <label>1</label>
    </ligand>
</feature>
<name>A0A6A6EBB7_9PEZI</name>
<dbReference type="SUPFAM" id="SSF51182">
    <property type="entry name" value="RmlC-like cupins"/>
    <property type="match status" value="1"/>
</dbReference>
<reference evidence="6" key="1">
    <citation type="journal article" date="2020" name="Stud. Mycol.">
        <title>101 Dothideomycetes genomes: a test case for predicting lifestyles and emergence of pathogens.</title>
        <authorList>
            <person name="Haridas S."/>
            <person name="Albert R."/>
            <person name="Binder M."/>
            <person name="Bloem J."/>
            <person name="Labutti K."/>
            <person name="Salamov A."/>
            <person name="Andreopoulos B."/>
            <person name="Baker S."/>
            <person name="Barry K."/>
            <person name="Bills G."/>
            <person name="Bluhm B."/>
            <person name="Cannon C."/>
            <person name="Castanera R."/>
            <person name="Culley D."/>
            <person name="Daum C."/>
            <person name="Ezra D."/>
            <person name="Gonzalez J."/>
            <person name="Henrissat B."/>
            <person name="Kuo A."/>
            <person name="Liang C."/>
            <person name="Lipzen A."/>
            <person name="Lutzoni F."/>
            <person name="Magnuson J."/>
            <person name="Mondo S."/>
            <person name="Nolan M."/>
            <person name="Ohm R."/>
            <person name="Pangilinan J."/>
            <person name="Park H.-J."/>
            <person name="Ramirez L."/>
            <person name="Alfaro M."/>
            <person name="Sun H."/>
            <person name="Tritt A."/>
            <person name="Yoshinaga Y."/>
            <person name="Zwiers L.-H."/>
            <person name="Turgeon B."/>
            <person name="Goodwin S."/>
            <person name="Spatafora J."/>
            <person name="Crous P."/>
            <person name="Grigoriev I."/>
        </authorList>
    </citation>
    <scope>NUCLEOTIDE SEQUENCE</scope>
    <source>
        <strain evidence="6">CBS 207.26</strain>
    </source>
</reference>
<feature type="signal peptide" evidence="4">
    <location>
        <begin position="1"/>
        <end position="18"/>
    </location>
</feature>
<evidence type="ECO:0000256" key="2">
    <source>
        <dbReference type="PIRSR" id="PIRSR617774-1"/>
    </source>
</evidence>
<dbReference type="InterPro" id="IPR006045">
    <property type="entry name" value="Cupin_1"/>
</dbReference>
<comment type="cofactor">
    <cofactor evidence="3">
        <name>Mn(2+)</name>
        <dbReference type="ChEBI" id="CHEBI:29035"/>
    </cofactor>
    <text evidence="3">Binds 2 manganese ions per subunit.</text>
</comment>
<dbReference type="InterPro" id="IPR017774">
    <property type="entry name" value="Bicupin_oxalate_deCO2ase/Oxase"/>
</dbReference>
<evidence type="ECO:0000259" key="5">
    <source>
        <dbReference type="SMART" id="SM00835"/>
    </source>
</evidence>
<feature type="domain" description="Cupin type-1" evidence="5">
    <location>
        <begin position="252"/>
        <end position="395"/>
    </location>
</feature>
<evidence type="ECO:0000256" key="4">
    <source>
        <dbReference type="SAM" id="SignalP"/>
    </source>
</evidence>
<protein>
    <submittedName>
        <fullName evidence="6">Oxalate decarboxylase</fullName>
    </submittedName>
</protein>
<dbReference type="PANTHER" id="PTHR35848">
    <property type="entry name" value="OXALATE-BINDING PROTEIN"/>
    <property type="match status" value="1"/>
</dbReference>
<feature type="binding site" evidence="3">
    <location>
        <position position="298"/>
    </location>
    <ligand>
        <name>Mn(2+)</name>
        <dbReference type="ChEBI" id="CHEBI:29035"/>
        <label>2</label>
    </ligand>
</feature>
<dbReference type="Gene3D" id="2.60.120.10">
    <property type="entry name" value="Jelly Rolls"/>
    <property type="match status" value="2"/>
</dbReference>
<feature type="binding site" evidence="3">
    <location>
        <position position="120"/>
    </location>
    <ligand>
        <name>Mn(2+)</name>
        <dbReference type="ChEBI" id="CHEBI:29035"/>
        <label>1</label>
    </ligand>
</feature>
<sequence length="409" mass="44926">MKLTGPCSTLLFSFTALGAVVKREAQFKNGQPIDANGKGAPILGGTNHQVDIQNPSNLGEQSTDAGTVPNLKWRFSDSKTRIFDGGWVREQVDNDLPASHDISAAQQHLKKGAIRELHWHKVAEWGFVYSGSVLVSAVNENGKYQVSQLGYGDIWYFPKGQAHTVQGLDDENEYLLAFDTADFDATGTTFNIDDWVAKTPKSVLAKNFGLPESVFNSVPTTNPYIKNSTVSTRQNVTGPNGELTGNSSYIYRTFEHPGEPVPGGGGLFYKVDSTNFPISKTIAATFVVLEPKGLRELHWHPTAEEWLYFHEGEGRATVFAGNGNSRTFDFSAGDTAVFPDNSGHYIENTSETKNLTWVEIYKSDRVADIPLTQWLALTPPDIVATILNIPLDIATNLKKEKQVLIKGSK</sequence>
<dbReference type="GO" id="GO:0046872">
    <property type="term" value="F:metal ion binding"/>
    <property type="evidence" value="ECO:0007669"/>
    <property type="project" value="UniProtKB-KW"/>
</dbReference>
<dbReference type="InterPro" id="IPR014710">
    <property type="entry name" value="RmlC-like_jellyroll"/>
</dbReference>
<keyword evidence="1 3" id="KW-0479">Metal-binding</keyword>
<accession>A0A6A6EBB7</accession>